<dbReference type="GO" id="GO:0003827">
    <property type="term" value="F:alpha-1,3-mannosylglycoprotein 2-beta-N-acetylglucosaminyltransferase activity"/>
    <property type="evidence" value="ECO:0007669"/>
    <property type="project" value="UniProtKB-UniRule"/>
</dbReference>
<comment type="pathway">
    <text evidence="2 13">Protein modification; protein glycosylation.</text>
</comment>
<dbReference type="GO" id="GO:0016266">
    <property type="term" value="P:protein O-linked glycosylation via N-acetyl-galactosamine"/>
    <property type="evidence" value="ECO:0007669"/>
    <property type="project" value="TreeGrafter"/>
</dbReference>
<evidence type="ECO:0000256" key="9">
    <source>
        <dbReference type="ARBA" id="ARBA00022989"/>
    </source>
</evidence>
<protein>
    <recommendedName>
        <fullName evidence="13">Alpha-1,3-mannosyl-glycoprotein 2-beta-N-acetylglucosaminyltransferase</fullName>
        <shortName evidence="13">GNT-I</shortName>
        <shortName evidence="13">GlcNAc-T I</shortName>
        <ecNumber evidence="13">2.4.1.101</ecNumber>
    </recommendedName>
    <alternativeName>
        <fullName evidence="13">N-glycosyl-oligosaccharide-glycoprotein N-acetylglucosaminyltransferase I</fullName>
    </alternativeName>
</protein>
<keyword evidence="8 13" id="KW-0735">Signal-anchor</keyword>
<reference evidence="14 15" key="1">
    <citation type="submission" date="2018-04" db="EMBL/GenBank/DDBJ databases">
        <authorList>
            <person name="Zhang X."/>
            <person name="Yuan J."/>
            <person name="Li F."/>
            <person name="Xiang J."/>
        </authorList>
    </citation>
    <scope>NUCLEOTIDE SEQUENCE [LARGE SCALE GENOMIC DNA]</scope>
    <source>
        <tissue evidence="14">Muscle</tissue>
    </source>
</reference>
<keyword evidence="7 13" id="KW-0479">Metal-binding</keyword>
<evidence type="ECO:0000256" key="13">
    <source>
        <dbReference type="RuleBase" id="RU368119"/>
    </source>
</evidence>
<evidence type="ECO:0000256" key="7">
    <source>
        <dbReference type="ARBA" id="ARBA00022723"/>
    </source>
</evidence>
<dbReference type="InterPro" id="IPR052463">
    <property type="entry name" value="O-linked_mannose_GnT"/>
</dbReference>
<dbReference type="EMBL" id="QCYY01003280">
    <property type="protein sequence ID" value="ROT64279.1"/>
    <property type="molecule type" value="Genomic_DNA"/>
</dbReference>
<accession>A0A423SJC7</accession>
<name>A0A423SJC7_PENVA</name>
<dbReference type="OrthoDB" id="440755at2759"/>
<comment type="similarity">
    <text evidence="3 13">Belongs to the glycosyltransferase 13 family.</text>
</comment>
<proteinExistence type="inferred from homology"/>
<keyword evidence="9" id="KW-1133">Transmembrane helix</keyword>
<dbReference type="AlphaFoldDB" id="A0A423SJC7"/>
<gene>
    <name evidence="14" type="ORF">C7M84_017787</name>
</gene>
<dbReference type="SUPFAM" id="SSF53448">
    <property type="entry name" value="Nucleotide-diphospho-sugar transferases"/>
    <property type="match status" value="1"/>
</dbReference>
<dbReference type="UniPathway" id="UPA00378"/>
<evidence type="ECO:0000256" key="12">
    <source>
        <dbReference type="ARBA" id="ARBA00023211"/>
    </source>
</evidence>
<keyword evidence="4 13" id="KW-0328">Glycosyltransferase</keyword>
<organism evidence="14 15">
    <name type="scientific">Penaeus vannamei</name>
    <name type="common">Whiteleg shrimp</name>
    <name type="synonym">Litopenaeus vannamei</name>
    <dbReference type="NCBI Taxonomy" id="6689"/>
    <lineage>
        <taxon>Eukaryota</taxon>
        <taxon>Metazoa</taxon>
        <taxon>Ecdysozoa</taxon>
        <taxon>Arthropoda</taxon>
        <taxon>Crustacea</taxon>
        <taxon>Multicrustacea</taxon>
        <taxon>Malacostraca</taxon>
        <taxon>Eumalacostraca</taxon>
        <taxon>Eucarida</taxon>
        <taxon>Decapoda</taxon>
        <taxon>Dendrobranchiata</taxon>
        <taxon>Penaeoidea</taxon>
        <taxon>Penaeidae</taxon>
        <taxon>Penaeus</taxon>
    </lineage>
</organism>
<dbReference type="STRING" id="6689.A0A423SJC7"/>
<keyword evidence="11" id="KW-0472">Membrane</keyword>
<evidence type="ECO:0000313" key="15">
    <source>
        <dbReference type="Proteomes" id="UP000283509"/>
    </source>
</evidence>
<evidence type="ECO:0000256" key="2">
    <source>
        <dbReference type="ARBA" id="ARBA00004922"/>
    </source>
</evidence>
<comment type="catalytic activity">
    <reaction evidence="13">
        <text>N(4)-(alpha-D-Man-(1-&gt;3)-[alpha-D-Man-(1-&gt;3)-[alpha-D-Man-(1-&gt;6)]-alpha-D-Man-(1-&gt;6)]-beta-D-Man-(1-&gt;4)-beta-D-GlcNAc-(1-&gt;4)-beta-D-GlcNAc)-L-asparaginyl-[protein] (N-glucan mannose isomer 5A1,2) + UDP-N-acetyl-alpha-D-glucosamine = N(4)-{beta-D-GlcNAc-(1-&gt;2)-alpha-D-Man-(1-&gt;3)-[alpha-D-Man-(1-&gt;3)-[alpha-D-Man-(1-&gt;6)]-alpha-D-Man-(1-&gt;6)]-beta-D-Man-(1-&gt;4)-beta-D-GlcNAc-(1-&gt;4)-beta-D-GlcNAc}-L-asparaginyl-[protein] + UDP + H(+)</text>
        <dbReference type="Rhea" id="RHEA:11456"/>
        <dbReference type="Rhea" id="RHEA-COMP:14367"/>
        <dbReference type="Rhea" id="RHEA-COMP:14368"/>
        <dbReference type="ChEBI" id="CHEBI:15378"/>
        <dbReference type="ChEBI" id="CHEBI:57705"/>
        <dbReference type="ChEBI" id="CHEBI:58223"/>
        <dbReference type="ChEBI" id="CHEBI:59087"/>
        <dbReference type="ChEBI" id="CHEBI:60625"/>
        <dbReference type="EC" id="2.4.1.101"/>
    </reaction>
</comment>
<comment type="cofactor">
    <cofactor evidence="13">
        <name>Mn(2+)</name>
        <dbReference type="ChEBI" id="CHEBI:29035"/>
    </cofactor>
    <text evidence="13">The cofactor is mostly bound to the substrate.</text>
</comment>
<comment type="caution">
    <text evidence="14">The sequence shown here is derived from an EMBL/GenBank/DDBJ whole genome shotgun (WGS) entry which is preliminary data.</text>
</comment>
<keyword evidence="5" id="KW-0808">Transferase</keyword>
<dbReference type="Pfam" id="PF03071">
    <property type="entry name" value="GNT-I"/>
    <property type="match status" value="1"/>
</dbReference>
<evidence type="ECO:0000256" key="4">
    <source>
        <dbReference type="ARBA" id="ARBA00022676"/>
    </source>
</evidence>
<evidence type="ECO:0000256" key="1">
    <source>
        <dbReference type="ARBA" id="ARBA00004323"/>
    </source>
</evidence>
<dbReference type="Gene3D" id="3.90.550.10">
    <property type="entry name" value="Spore Coat Polysaccharide Biosynthesis Protein SpsA, Chain A"/>
    <property type="match status" value="1"/>
</dbReference>
<dbReference type="PANTHER" id="PTHR46396:SF1">
    <property type="entry name" value="PROTEIN O-LINKED-MANNOSE BETA-1,2-N-ACETYLGLUCOSAMINYLTRANSFERASE 1"/>
    <property type="match status" value="1"/>
</dbReference>
<comment type="subcellular location">
    <subcellularLocation>
        <location evidence="1 13">Golgi apparatus membrane</location>
        <topology evidence="1 13">Single-pass type II membrane protein</topology>
    </subcellularLocation>
</comment>
<evidence type="ECO:0000256" key="11">
    <source>
        <dbReference type="ARBA" id="ARBA00023136"/>
    </source>
</evidence>
<evidence type="ECO:0000313" key="14">
    <source>
        <dbReference type="EMBL" id="ROT64279.1"/>
    </source>
</evidence>
<evidence type="ECO:0000256" key="10">
    <source>
        <dbReference type="ARBA" id="ARBA00023034"/>
    </source>
</evidence>
<keyword evidence="15" id="KW-1185">Reference proteome</keyword>
<evidence type="ECO:0000256" key="6">
    <source>
        <dbReference type="ARBA" id="ARBA00022692"/>
    </source>
</evidence>
<dbReference type="PANTHER" id="PTHR46396">
    <property type="entry name" value="PROTEIN O-LINKED-MANNOSE BETA-1,2-N-ACETYLGLUCOSAMINYLTRANSFERASE 1"/>
    <property type="match status" value="1"/>
</dbReference>
<keyword evidence="12 13" id="KW-0464">Manganese</keyword>
<dbReference type="InterPro" id="IPR004139">
    <property type="entry name" value="Glyco_trans_13"/>
</dbReference>
<keyword evidence="6" id="KW-0812">Transmembrane</keyword>
<sequence length="252" mass="28143">MYANPPFAADMCATTFQGNAWAARRAFCERYEGYGSLCNCSAPQDLHRHVPLAMTGIPTVIVASTRPILLNRCLRHLMSAAGSDPQLILVVADGSSDGSLDEVRDLAALYGVKYKAHDAGGSNVTVRIQRHYKFSFTSAFETFPWTRKVIVLEEDLRVSPDFFSYFGQLAPLLDRDPTSYCASAWNDLSNSKSLGDPGVVMRSETLWRGWGWLLKRDIYDEVIEKWLQHDQHPPISHTLKALQSLIPINAPP</sequence>
<dbReference type="GO" id="GO:0047223">
    <property type="term" value="F:beta-1,3-galactosyl-O-glycosyl-glycoprotein beta-1,3-N-acetylglucosaminyltransferase activity"/>
    <property type="evidence" value="ECO:0007669"/>
    <property type="project" value="TreeGrafter"/>
</dbReference>
<dbReference type="InterPro" id="IPR029044">
    <property type="entry name" value="Nucleotide-diphossugar_trans"/>
</dbReference>
<reference evidence="14 15" key="2">
    <citation type="submission" date="2019-01" db="EMBL/GenBank/DDBJ databases">
        <title>The decoding of complex shrimp genome reveals the adaptation for benthos swimmer, frequently molting mechanism and breeding impact on genome.</title>
        <authorList>
            <person name="Sun Y."/>
            <person name="Gao Y."/>
            <person name="Yu Y."/>
        </authorList>
    </citation>
    <scope>NUCLEOTIDE SEQUENCE [LARGE SCALE GENOMIC DNA]</scope>
    <source>
        <tissue evidence="14">Muscle</tissue>
    </source>
</reference>
<dbReference type="GO" id="GO:0000139">
    <property type="term" value="C:Golgi membrane"/>
    <property type="evidence" value="ECO:0007669"/>
    <property type="project" value="UniProtKB-SubCell"/>
</dbReference>
<dbReference type="EC" id="2.4.1.101" evidence="13"/>
<dbReference type="Proteomes" id="UP000283509">
    <property type="component" value="Unassembled WGS sequence"/>
</dbReference>
<evidence type="ECO:0000256" key="3">
    <source>
        <dbReference type="ARBA" id="ARBA00006492"/>
    </source>
</evidence>
<comment type="function">
    <text evidence="13">Initiates complex N-linked carbohydrate formation. Essential for the conversion of high-mannose to hybrid and complex N-glycans.</text>
</comment>
<dbReference type="GO" id="GO:0030145">
    <property type="term" value="F:manganese ion binding"/>
    <property type="evidence" value="ECO:0007669"/>
    <property type="project" value="UniProtKB-UniRule"/>
</dbReference>
<keyword evidence="10 13" id="KW-0333">Golgi apparatus</keyword>
<evidence type="ECO:0000256" key="5">
    <source>
        <dbReference type="ARBA" id="ARBA00022679"/>
    </source>
</evidence>
<evidence type="ECO:0000256" key="8">
    <source>
        <dbReference type="ARBA" id="ARBA00022968"/>
    </source>
</evidence>